<protein>
    <submittedName>
        <fullName evidence="2">Uncharacterized protein</fullName>
    </submittedName>
</protein>
<reference evidence="2" key="1">
    <citation type="journal article" date="2021" name="PeerJ">
        <title>Extensive microbial diversity within the chicken gut microbiome revealed by metagenomics and culture.</title>
        <authorList>
            <person name="Gilroy R."/>
            <person name="Ravi A."/>
            <person name="Getino M."/>
            <person name="Pursley I."/>
            <person name="Horton D.L."/>
            <person name="Alikhan N.F."/>
            <person name="Baker D."/>
            <person name="Gharbi K."/>
            <person name="Hall N."/>
            <person name="Watson M."/>
            <person name="Adriaenssens E.M."/>
            <person name="Foster-Nyarko E."/>
            <person name="Jarju S."/>
            <person name="Secka A."/>
            <person name="Antonio M."/>
            <person name="Oren A."/>
            <person name="Chaudhuri R.R."/>
            <person name="La Ragione R."/>
            <person name="Hildebrand F."/>
            <person name="Pallen M.J."/>
        </authorList>
    </citation>
    <scope>NUCLEOTIDE SEQUENCE</scope>
    <source>
        <strain evidence="2">1277</strain>
    </source>
</reference>
<keyword evidence="1" id="KW-1133">Transmembrane helix</keyword>
<keyword evidence="1" id="KW-0812">Transmembrane</keyword>
<proteinExistence type="predicted"/>
<sequence>MDCRKCVFEEDNVNTEPCKSCIADKQKASLFKRDKKIKDKNESMKILVSLLISTIIYFVFVK</sequence>
<evidence type="ECO:0000313" key="3">
    <source>
        <dbReference type="Proteomes" id="UP000776700"/>
    </source>
</evidence>
<dbReference type="EMBL" id="DYUB01000314">
    <property type="protein sequence ID" value="HJG97440.1"/>
    <property type="molecule type" value="Genomic_DNA"/>
</dbReference>
<evidence type="ECO:0000256" key="1">
    <source>
        <dbReference type="SAM" id="Phobius"/>
    </source>
</evidence>
<comment type="caution">
    <text evidence="2">The sequence shown here is derived from an EMBL/GenBank/DDBJ whole genome shotgun (WGS) entry which is preliminary data.</text>
</comment>
<feature type="transmembrane region" description="Helical" evidence="1">
    <location>
        <begin position="43"/>
        <end position="60"/>
    </location>
</feature>
<evidence type="ECO:0000313" key="2">
    <source>
        <dbReference type="EMBL" id="HJG97440.1"/>
    </source>
</evidence>
<dbReference type="AlphaFoldDB" id="A0A921N2A5"/>
<accession>A0A921N2A5</accession>
<keyword evidence="1" id="KW-0472">Membrane</keyword>
<dbReference type="Proteomes" id="UP000776700">
    <property type="component" value="Unassembled WGS sequence"/>
</dbReference>
<reference evidence="2" key="2">
    <citation type="submission" date="2021-09" db="EMBL/GenBank/DDBJ databases">
        <authorList>
            <person name="Gilroy R."/>
        </authorList>
    </citation>
    <scope>NUCLEOTIDE SEQUENCE</scope>
    <source>
        <strain evidence="2">1277</strain>
    </source>
</reference>
<name>A0A921N2A5_9FIRM</name>
<organism evidence="2 3">
    <name type="scientific">Romboutsia timonensis</name>
    <dbReference type="NCBI Taxonomy" id="1776391"/>
    <lineage>
        <taxon>Bacteria</taxon>
        <taxon>Bacillati</taxon>
        <taxon>Bacillota</taxon>
        <taxon>Clostridia</taxon>
        <taxon>Peptostreptococcales</taxon>
        <taxon>Peptostreptococcaceae</taxon>
        <taxon>Romboutsia</taxon>
    </lineage>
</organism>
<gene>
    <name evidence="2" type="ORF">K8V90_10085</name>
</gene>